<feature type="region of interest" description="Disordered" evidence="1">
    <location>
        <begin position="94"/>
        <end position="172"/>
    </location>
</feature>
<dbReference type="EMBL" id="MU157895">
    <property type="protein sequence ID" value="KAF9524684.1"/>
    <property type="molecule type" value="Genomic_DNA"/>
</dbReference>
<comment type="caution">
    <text evidence="2">The sequence shown here is derived from an EMBL/GenBank/DDBJ whole genome shotgun (WGS) entry which is preliminary data.</text>
</comment>
<organism evidence="2 3">
    <name type="scientific">Crepidotus variabilis</name>
    <dbReference type="NCBI Taxonomy" id="179855"/>
    <lineage>
        <taxon>Eukaryota</taxon>
        <taxon>Fungi</taxon>
        <taxon>Dikarya</taxon>
        <taxon>Basidiomycota</taxon>
        <taxon>Agaricomycotina</taxon>
        <taxon>Agaricomycetes</taxon>
        <taxon>Agaricomycetidae</taxon>
        <taxon>Agaricales</taxon>
        <taxon>Agaricineae</taxon>
        <taxon>Crepidotaceae</taxon>
        <taxon>Crepidotus</taxon>
    </lineage>
</organism>
<reference evidence="2" key="1">
    <citation type="submission" date="2020-11" db="EMBL/GenBank/DDBJ databases">
        <authorList>
            <consortium name="DOE Joint Genome Institute"/>
            <person name="Ahrendt S."/>
            <person name="Riley R."/>
            <person name="Andreopoulos W."/>
            <person name="Labutti K."/>
            <person name="Pangilinan J."/>
            <person name="Ruiz-Duenas F.J."/>
            <person name="Barrasa J.M."/>
            <person name="Sanchez-Garcia M."/>
            <person name="Camarero S."/>
            <person name="Miyauchi S."/>
            <person name="Serrano A."/>
            <person name="Linde D."/>
            <person name="Babiker R."/>
            <person name="Drula E."/>
            <person name="Ayuso-Fernandez I."/>
            <person name="Pacheco R."/>
            <person name="Padilla G."/>
            <person name="Ferreira P."/>
            <person name="Barriuso J."/>
            <person name="Kellner H."/>
            <person name="Castanera R."/>
            <person name="Alfaro M."/>
            <person name="Ramirez L."/>
            <person name="Pisabarro A.G."/>
            <person name="Kuo A."/>
            <person name="Tritt A."/>
            <person name="Lipzen A."/>
            <person name="He G."/>
            <person name="Yan M."/>
            <person name="Ng V."/>
            <person name="Cullen D."/>
            <person name="Martin F."/>
            <person name="Rosso M.-N."/>
            <person name="Henrissat B."/>
            <person name="Hibbett D."/>
            <person name="Martinez A.T."/>
            <person name="Grigoriev I.V."/>
        </authorList>
    </citation>
    <scope>NUCLEOTIDE SEQUENCE</scope>
    <source>
        <strain evidence="2">CBS 506.95</strain>
    </source>
</reference>
<dbReference type="OrthoDB" id="3267748at2759"/>
<keyword evidence="3" id="KW-1185">Reference proteome</keyword>
<sequence>YCFPANYRLGLRNKLDQTIQKDKTVARYAHKIQELFNMIGKIPPEEKVWKFWKGLRTEIETALWRDKLHPEHNTFEEVLDQAERIETSLKVTSGNVGHHVNAPHNSNRSNNQRGNGGGGNSLSRYGGGGHDNHGGGSAGSGGYRPHNHHSNSRHGSSNNHSNGFGRHRSNDF</sequence>
<evidence type="ECO:0000313" key="2">
    <source>
        <dbReference type="EMBL" id="KAF9524684.1"/>
    </source>
</evidence>
<name>A0A9P6E8Y2_9AGAR</name>
<protein>
    <recommendedName>
        <fullName evidence="4">Retrotransposon gag domain-containing protein</fullName>
    </recommendedName>
</protein>
<evidence type="ECO:0000313" key="3">
    <source>
        <dbReference type="Proteomes" id="UP000807306"/>
    </source>
</evidence>
<feature type="compositionally biased region" description="Low complexity" evidence="1">
    <location>
        <begin position="153"/>
        <end position="163"/>
    </location>
</feature>
<dbReference type="AlphaFoldDB" id="A0A9P6E8Y2"/>
<proteinExistence type="predicted"/>
<feature type="non-terminal residue" evidence="2">
    <location>
        <position position="1"/>
    </location>
</feature>
<evidence type="ECO:0008006" key="4">
    <source>
        <dbReference type="Google" id="ProtNLM"/>
    </source>
</evidence>
<gene>
    <name evidence="2" type="ORF">CPB83DRAFT_773497</name>
</gene>
<dbReference type="Proteomes" id="UP000807306">
    <property type="component" value="Unassembled WGS sequence"/>
</dbReference>
<evidence type="ECO:0000256" key="1">
    <source>
        <dbReference type="SAM" id="MobiDB-lite"/>
    </source>
</evidence>
<feature type="compositionally biased region" description="Gly residues" evidence="1">
    <location>
        <begin position="114"/>
        <end position="142"/>
    </location>
</feature>
<accession>A0A9P6E8Y2</accession>